<evidence type="ECO:0000313" key="4">
    <source>
        <dbReference type="Proteomes" id="UP000002730"/>
    </source>
</evidence>
<dbReference type="OrthoDB" id="9769871at2"/>
<feature type="domain" description="ABC transporter substrate-binding protein PnrA-like" evidence="2">
    <location>
        <begin position="43"/>
        <end position="289"/>
    </location>
</feature>
<sequence length="369" mass="40010">MKKSLKKLVGLVLTGALVLTGCSTGETKTSKSADGKLAASDIKVGFIYVGPVGDGGFTYSHDQGRKYLEEKTSVKTVIKESVPEDKAEVEKVCETMIEEGCNVIVGTSFGFQEGLIAAAEEHKDVKFLHCSGYETRDNLGQYFGKIEEMRYLSGIVAGMKTKSNVIGYVGAMPIPEVIRGINAFTLGAQSVNPNVKVKVTWTKTWYDPSLEKEAAIALIDAGADVITQHQDTAGPQQAAEERGVFSIGYNTDMSKVAPKANMTSAIWNWGPYYVDQINAIINGTWKSTQYWGNEIVDLAPLTANAPEGAKAKVDTAREDIKSGKLKVFTGPLKDQDGKVKIEAGKAMSDDEVWNMDWFIQGVEGTIPKN</sequence>
<name>D9SVL8_CLOC7</name>
<dbReference type="Gene3D" id="3.40.50.2300">
    <property type="match status" value="2"/>
</dbReference>
<evidence type="ECO:0000259" key="2">
    <source>
        <dbReference type="Pfam" id="PF02608"/>
    </source>
</evidence>
<dbReference type="PANTHER" id="PTHR43208">
    <property type="entry name" value="ABC TRANSPORTER SUBSTRATE-BINDING PROTEIN"/>
    <property type="match status" value="1"/>
</dbReference>
<dbReference type="InterPro" id="IPR003760">
    <property type="entry name" value="PnrA-like"/>
</dbReference>
<keyword evidence="3" id="KW-0449">Lipoprotein</keyword>
<dbReference type="PROSITE" id="PS51257">
    <property type="entry name" value="PROKAR_LIPOPROTEIN"/>
    <property type="match status" value="1"/>
</dbReference>
<evidence type="ECO:0000256" key="1">
    <source>
        <dbReference type="ARBA" id="ARBA00022729"/>
    </source>
</evidence>
<gene>
    <name evidence="3" type="ordered locus">Clocel_1389</name>
</gene>
<dbReference type="Pfam" id="PF02608">
    <property type="entry name" value="Bmp"/>
    <property type="match status" value="1"/>
</dbReference>
<dbReference type="HOGENOM" id="CLU_038813_2_0_9"/>
<evidence type="ECO:0000313" key="3">
    <source>
        <dbReference type="EMBL" id="ADL51142.1"/>
    </source>
</evidence>
<dbReference type="AlphaFoldDB" id="D9SVL8"/>
<keyword evidence="4" id="KW-1185">Reference proteome</keyword>
<protein>
    <submittedName>
        <fullName evidence="3">Basic membrane lipoprotein</fullName>
    </submittedName>
</protein>
<reference evidence="3 4" key="1">
    <citation type="submission" date="2010-08" db="EMBL/GenBank/DDBJ databases">
        <title>Complete sequence of Clostridium cellulovorans 743B.</title>
        <authorList>
            <consortium name="US DOE Joint Genome Institute"/>
            <person name="Lucas S."/>
            <person name="Copeland A."/>
            <person name="Lapidus A."/>
            <person name="Cheng J.-F."/>
            <person name="Bruce D."/>
            <person name="Goodwin L."/>
            <person name="Pitluck S."/>
            <person name="Chertkov O."/>
            <person name="Detter J.C."/>
            <person name="Han C."/>
            <person name="Tapia R."/>
            <person name="Land M."/>
            <person name="Hauser L."/>
            <person name="Chang Y.-J."/>
            <person name="Jeffries C."/>
            <person name="Kyrpides N."/>
            <person name="Ivanova N."/>
            <person name="Mikhailova N."/>
            <person name="Hemme C.L."/>
            <person name="Woyke T."/>
        </authorList>
    </citation>
    <scope>NUCLEOTIDE SEQUENCE [LARGE SCALE GENOMIC DNA]</scope>
    <source>
        <strain evidence="4">ATCC 35296 / DSM 3052 / OCM 3 / 743B</strain>
    </source>
</reference>
<dbReference type="GO" id="GO:0005886">
    <property type="term" value="C:plasma membrane"/>
    <property type="evidence" value="ECO:0007669"/>
    <property type="project" value="InterPro"/>
</dbReference>
<dbReference type="KEGG" id="ccb:Clocel_1389"/>
<dbReference type="PANTHER" id="PTHR43208:SF1">
    <property type="entry name" value="ABC TRANSPORTER SUBSTRATE-BINDING PROTEIN"/>
    <property type="match status" value="1"/>
</dbReference>
<dbReference type="RefSeq" id="WP_010075995.1">
    <property type="nucleotide sequence ID" value="NC_014393.1"/>
</dbReference>
<dbReference type="Proteomes" id="UP000002730">
    <property type="component" value="Chromosome"/>
</dbReference>
<dbReference type="InterPro" id="IPR052910">
    <property type="entry name" value="ABC-Purine-Binding"/>
</dbReference>
<keyword evidence="1" id="KW-0732">Signal</keyword>
<dbReference type="STRING" id="573061.Clocel_1389"/>
<accession>D9SVL8</accession>
<organism evidence="3 4">
    <name type="scientific">Clostridium cellulovorans (strain ATCC 35296 / DSM 3052 / OCM 3 / 743B)</name>
    <dbReference type="NCBI Taxonomy" id="573061"/>
    <lineage>
        <taxon>Bacteria</taxon>
        <taxon>Bacillati</taxon>
        <taxon>Bacillota</taxon>
        <taxon>Clostridia</taxon>
        <taxon>Eubacteriales</taxon>
        <taxon>Clostridiaceae</taxon>
        <taxon>Clostridium</taxon>
    </lineage>
</organism>
<proteinExistence type="predicted"/>
<dbReference type="eggNOG" id="COG1744">
    <property type="taxonomic scope" value="Bacteria"/>
</dbReference>
<dbReference type="CDD" id="cd19963">
    <property type="entry name" value="PBP1_BMP-like"/>
    <property type="match status" value="1"/>
</dbReference>
<dbReference type="EMBL" id="CP002160">
    <property type="protein sequence ID" value="ADL51142.1"/>
    <property type="molecule type" value="Genomic_DNA"/>
</dbReference>